<dbReference type="GO" id="GO:0043066">
    <property type="term" value="P:negative regulation of apoptotic process"/>
    <property type="evidence" value="ECO:0007669"/>
    <property type="project" value="InterPro"/>
</dbReference>
<protein>
    <submittedName>
        <fullName evidence="4">TNF receptor superfamily member 18</fullName>
    </submittedName>
</protein>
<proteinExistence type="predicted"/>
<keyword evidence="2" id="KW-0812">Transmembrane</keyword>
<feature type="region of interest" description="Disordered" evidence="1">
    <location>
        <begin position="129"/>
        <end position="175"/>
    </location>
</feature>
<gene>
    <name evidence="4" type="primary">TNFRSF18</name>
</gene>
<name>A0A8D0ZY38_PIG</name>
<dbReference type="GO" id="GO:0005886">
    <property type="term" value="C:plasma membrane"/>
    <property type="evidence" value="ECO:0007669"/>
    <property type="project" value="InterPro"/>
</dbReference>
<dbReference type="AlphaFoldDB" id="A0A8D0ZY38"/>
<evidence type="ECO:0000313" key="5">
    <source>
        <dbReference type="Proteomes" id="UP000694720"/>
    </source>
</evidence>
<dbReference type="InterPro" id="IPR053107">
    <property type="entry name" value="TNFRSF18"/>
</dbReference>
<sequence length="383" mass="39782">MTRTRRDGAQPLPCPKSSAPDLHFELQGLGGPPREPLLGAPGAWQRRGAGRGLGASSGGWPPQVPEERCAALGAAGAMGARGVRLALCGFALLCALGLGQRPAGRSSCGAGRLLRGTGTNARCCRSCARGKEGPGAPARRSSGAAPPPRAQRKLSGSRALPGGLKAPSSGQGPGRCAEAGKAEGVCPETDCECIQPEFHCGDPQCKSCKRYSCPPGQEAQPEGNFNFGFKCVDCVAGTFSGGHEGHCKPWADCSQFGFLTTFPGNKTHNAVCSPGPPPAEPHSLLTVLLLAVATGILVLTVTQLSLHVWQLRRQRAWPPGQLCPGEGAGAPGPPADHNPFAETQLLLEAPPPPPEDACSIQFPEEERGERLSENKARLGDLWV</sequence>
<feature type="region of interest" description="Disordered" evidence="1">
    <location>
        <begin position="320"/>
        <end position="339"/>
    </location>
</feature>
<organism evidence="4 5">
    <name type="scientific">Sus scrofa</name>
    <name type="common">Pig</name>
    <dbReference type="NCBI Taxonomy" id="9823"/>
    <lineage>
        <taxon>Eukaryota</taxon>
        <taxon>Metazoa</taxon>
        <taxon>Chordata</taxon>
        <taxon>Craniata</taxon>
        <taxon>Vertebrata</taxon>
        <taxon>Euteleostomi</taxon>
        <taxon>Mammalia</taxon>
        <taxon>Eutheria</taxon>
        <taxon>Laurasiatheria</taxon>
        <taxon>Artiodactyla</taxon>
        <taxon>Suina</taxon>
        <taxon>Suidae</taxon>
        <taxon>Sus</taxon>
    </lineage>
</organism>
<feature type="region of interest" description="Disordered" evidence="1">
    <location>
        <begin position="346"/>
        <end position="383"/>
    </location>
</feature>
<dbReference type="Ensembl" id="ENSSSCT00035063259.1">
    <property type="protein sequence ID" value="ENSSSCP00035025595.1"/>
    <property type="gene ID" value="ENSSSCG00035047512.1"/>
</dbReference>
<feature type="region of interest" description="Disordered" evidence="1">
    <location>
        <begin position="1"/>
        <end position="33"/>
    </location>
</feature>
<dbReference type="Proteomes" id="UP000694720">
    <property type="component" value="Unplaced"/>
</dbReference>
<evidence type="ECO:0000259" key="3">
    <source>
        <dbReference type="SMART" id="SM00208"/>
    </source>
</evidence>
<dbReference type="InterPro" id="IPR034018">
    <property type="entry name" value="TNFRSF18_N"/>
</dbReference>
<accession>A0A8D0ZY38</accession>
<evidence type="ECO:0000313" key="4">
    <source>
        <dbReference type="Ensembl" id="ENSSSCP00035025595.1"/>
    </source>
</evidence>
<feature type="domain" description="TNFR-Cys" evidence="3">
    <location>
        <begin position="234"/>
        <end position="272"/>
    </location>
</feature>
<reference evidence="4" key="1">
    <citation type="submission" date="2025-08" db="UniProtKB">
        <authorList>
            <consortium name="Ensembl"/>
        </authorList>
    </citation>
    <scope>IDENTIFICATION</scope>
</reference>
<feature type="compositionally biased region" description="Low complexity" evidence="1">
    <location>
        <begin position="134"/>
        <end position="144"/>
    </location>
</feature>
<dbReference type="PANTHER" id="PTHR47388">
    <property type="entry name" value="TUMOR NECROSIS FACTOR RECEPTOR SUPERFAMILY MEMBER 18"/>
    <property type="match status" value="1"/>
</dbReference>
<keyword evidence="2" id="KW-1133">Transmembrane helix</keyword>
<dbReference type="GO" id="GO:0005031">
    <property type="term" value="F:tumor necrosis factor receptor activity"/>
    <property type="evidence" value="ECO:0007669"/>
    <property type="project" value="InterPro"/>
</dbReference>
<dbReference type="InterPro" id="IPR022318">
    <property type="entry name" value="TNFR_18"/>
</dbReference>
<feature type="transmembrane region" description="Helical" evidence="2">
    <location>
        <begin position="284"/>
        <end position="306"/>
    </location>
</feature>
<dbReference type="CDD" id="cd13417">
    <property type="entry name" value="TNFRSF18"/>
    <property type="match status" value="1"/>
</dbReference>
<feature type="compositionally biased region" description="Basic and acidic residues" evidence="1">
    <location>
        <begin position="364"/>
        <end position="383"/>
    </location>
</feature>
<dbReference type="PANTHER" id="PTHR47388:SF1">
    <property type="entry name" value="TUMOR NECROSIS FACTOR RECEPTOR SUPERFAMILY MEMBER 18"/>
    <property type="match status" value="1"/>
</dbReference>
<keyword evidence="2" id="KW-0472">Membrane</keyword>
<dbReference type="InterPro" id="IPR001368">
    <property type="entry name" value="TNFR/NGFR_Cys_rich_reg"/>
</dbReference>
<dbReference type="Gene3D" id="2.10.50.10">
    <property type="entry name" value="Tumor Necrosis Factor Receptor, subunit A, domain 2"/>
    <property type="match status" value="1"/>
</dbReference>
<dbReference type="SMART" id="SM00208">
    <property type="entry name" value="TNFR"/>
    <property type="match status" value="1"/>
</dbReference>
<evidence type="ECO:0000256" key="2">
    <source>
        <dbReference type="SAM" id="Phobius"/>
    </source>
</evidence>
<dbReference type="PRINTS" id="PR01968">
    <property type="entry name" value="TNFACTORR18"/>
</dbReference>
<evidence type="ECO:0000256" key="1">
    <source>
        <dbReference type="SAM" id="MobiDB-lite"/>
    </source>
</evidence>